<dbReference type="GO" id="GO:0005886">
    <property type="term" value="C:plasma membrane"/>
    <property type="evidence" value="ECO:0007669"/>
    <property type="project" value="UniProtKB-SubCell"/>
</dbReference>
<dbReference type="CDD" id="cd03251">
    <property type="entry name" value="ABCC_MsbA"/>
    <property type="match status" value="1"/>
</dbReference>
<feature type="transmembrane region" description="Helical" evidence="8">
    <location>
        <begin position="284"/>
        <end position="303"/>
    </location>
</feature>
<keyword evidence="5 11" id="KW-0067">ATP-binding</keyword>
<dbReference type="SUPFAM" id="SSF52540">
    <property type="entry name" value="P-loop containing nucleoside triphosphate hydrolases"/>
    <property type="match status" value="1"/>
</dbReference>
<dbReference type="PROSITE" id="PS50893">
    <property type="entry name" value="ABC_TRANSPORTER_2"/>
    <property type="match status" value="1"/>
</dbReference>
<dbReference type="Pfam" id="PF00664">
    <property type="entry name" value="ABC_membrane"/>
    <property type="match status" value="1"/>
</dbReference>
<dbReference type="Gene3D" id="3.40.50.300">
    <property type="entry name" value="P-loop containing nucleotide triphosphate hydrolases"/>
    <property type="match status" value="1"/>
</dbReference>
<name>A0A4P7PXV0_9FLAO</name>
<dbReference type="InterPro" id="IPR003593">
    <property type="entry name" value="AAA+_ATPase"/>
</dbReference>
<evidence type="ECO:0000313" key="12">
    <source>
        <dbReference type="Proteomes" id="UP000296862"/>
    </source>
</evidence>
<dbReference type="KEGG" id="fsn:GS03_02684"/>
<proteinExistence type="predicted"/>
<evidence type="ECO:0000256" key="4">
    <source>
        <dbReference type="ARBA" id="ARBA00022741"/>
    </source>
</evidence>
<reference evidence="11 12" key="1">
    <citation type="submission" date="2019-04" db="EMBL/GenBank/DDBJ databases">
        <title>Flavobacterium sp. GS03.</title>
        <authorList>
            <person name="Kim H."/>
        </authorList>
    </citation>
    <scope>NUCLEOTIDE SEQUENCE [LARGE SCALE GENOMIC DNA]</scope>
    <source>
        <strain evidence="11 12">GS03</strain>
    </source>
</reference>
<dbReference type="EMBL" id="CP038810">
    <property type="protein sequence ID" value="QBZ99162.1"/>
    <property type="molecule type" value="Genomic_DNA"/>
</dbReference>
<dbReference type="SMART" id="SM00382">
    <property type="entry name" value="AAA"/>
    <property type="match status" value="1"/>
</dbReference>
<dbReference type="InterPro" id="IPR039421">
    <property type="entry name" value="Type_1_exporter"/>
</dbReference>
<dbReference type="Pfam" id="PF00005">
    <property type="entry name" value="ABC_tran"/>
    <property type="match status" value="1"/>
</dbReference>
<evidence type="ECO:0000256" key="5">
    <source>
        <dbReference type="ARBA" id="ARBA00022840"/>
    </source>
</evidence>
<dbReference type="OrthoDB" id="9780296at2"/>
<dbReference type="GO" id="GO:0015421">
    <property type="term" value="F:ABC-type oligopeptide transporter activity"/>
    <property type="evidence" value="ECO:0007669"/>
    <property type="project" value="TreeGrafter"/>
</dbReference>
<dbReference type="PANTHER" id="PTHR43394">
    <property type="entry name" value="ATP-DEPENDENT PERMEASE MDL1, MITOCHONDRIAL"/>
    <property type="match status" value="1"/>
</dbReference>
<dbReference type="CDD" id="cd18552">
    <property type="entry name" value="ABC_6TM_MsbA_like"/>
    <property type="match status" value="1"/>
</dbReference>
<feature type="transmembrane region" description="Helical" evidence="8">
    <location>
        <begin position="196"/>
        <end position="213"/>
    </location>
</feature>
<dbReference type="AlphaFoldDB" id="A0A4P7PXV0"/>
<keyword evidence="7 8" id="KW-0472">Membrane</keyword>
<dbReference type="EC" id="3.6.3.-" evidence="11"/>
<accession>A0A4P7PXV0</accession>
<feature type="transmembrane region" description="Helical" evidence="8">
    <location>
        <begin position="172"/>
        <end position="190"/>
    </location>
</feature>
<keyword evidence="4" id="KW-0547">Nucleotide-binding</keyword>
<dbReference type="InterPro" id="IPR011527">
    <property type="entry name" value="ABC1_TM_dom"/>
</dbReference>
<feature type="domain" description="ABC transmembrane type-1" evidence="10">
    <location>
        <begin position="78"/>
        <end position="338"/>
    </location>
</feature>
<dbReference type="GO" id="GO:0016887">
    <property type="term" value="F:ATP hydrolysis activity"/>
    <property type="evidence" value="ECO:0007669"/>
    <property type="project" value="InterPro"/>
</dbReference>
<evidence type="ECO:0000256" key="7">
    <source>
        <dbReference type="ARBA" id="ARBA00023136"/>
    </source>
</evidence>
<gene>
    <name evidence="11" type="primary">msbA</name>
    <name evidence="11" type="ORF">GS03_02684</name>
</gene>
<dbReference type="FunFam" id="3.40.50.300:FF:000287">
    <property type="entry name" value="Multidrug ABC transporter ATP-binding protein"/>
    <property type="match status" value="1"/>
</dbReference>
<dbReference type="PROSITE" id="PS50929">
    <property type="entry name" value="ABC_TM1F"/>
    <property type="match status" value="1"/>
</dbReference>
<keyword evidence="3 8" id="KW-0812">Transmembrane</keyword>
<dbReference type="InterPro" id="IPR003439">
    <property type="entry name" value="ABC_transporter-like_ATP-bd"/>
</dbReference>
<evidence type="ECO:0000259" key="9">
    <source>
        <dbReference type="PROSITE" id="PS50893"/>
    </source>
</evidence>
<dbReference type="GO" id="GO:0005524">
    <property type="term" value="F:ATP binding"/>
    <property type="evidence" value="ECO:0007669"/>
    <property type="project" value="UniProtKB-KW"/>
</dbReference>
<dbReference type="Gene3D" id="1.20.1560.10">
    <property type="entry name" value="ABC transporter type 1, transmembrane domain"/>
    <property type="match status" value="1"/>
</dbReference>
<feature type="transmembrane region" description="Helical" evidence="8">
    <location>
        <begin position="87"/>
        <end position="104"/>
    </location>
</feature>
<dbReference type="PROSITE" id="PS00211">
    <property type="entry name" value="ABC_TRANSPORTER_1"/>
    <property type="match status" value="1"/>
</dbReference>
<keyword evidence="2" id="KW-0813">Transport</keyword>
<keyword evidence="11" id="KW-0378">Hydrolase</keyword>
<feature type="domain" description="ABC transporter" evidence="9">
    <location>
        <begin position="372"/>
        <end position="605"/>
    </location>
</feature>
<protein>
    <submittedName>
        <fullName evidence="11">Lipid A export ATP-binding/permease protein MsbA</fullName>
        <ecNumber evidence="11">3.6.3.-</ecNumber>
    </submittedName>
</protein>
<dbReference type="InterPro" id="IPR017871">
    <property type="entry name" value="ABC_transporter-like_CS"/>
</dbReference>
<evidence type="ECO:0000256" key="3">
    <source>
        <dbReference type="ARBA" id="ARBA00022692"/>
    </source>
</evidence>
<evidence type="ECO:0000256" key="6">
    <source>
        <dbReference type="ARBA" id="ARBA00022989"/>
    </source>
</evidence>
<evidence type="ECO:0000256" key="2">
    <source>
        <dbReference type="ARBA" id="ARBA00022448"/>
    </source>
</evidence>
<sequence length="609" mass="68024">MDNNLKKLIPFALKYKKHIVMNVFFNIFYALFSTLLMVSMIPTLNVLFGLNEKVTTAPVFTGIGDIKQYAESFLNYKITTLTANYDFKIALLFVISIIITTAFLKNATNYFASYHVTRLRTGVLKDIREKLYKKIINLPISYYSEKRKGDVMARMLGDVNEVQNSFFQVLELVVREPLTILFSIVTMFIISPKLTLFVFLFIPISGILISRVGKNLKAKSTRAQQENGIYISVLDETLSGMKVVKGYNAEGTFIEKFNASINRLLRLSNSIGNKNNLASPLSEFLGILTIATLLWYGGQMVIVEKSLTSTTFITYIALAYTILTPAKAISKASYQVKSGLAAAERVFTLMEQKNEITSKENAVQKTTFESGISLENINFRYQEENVLKNFSLHIPKGKTVALVGQSGSGKSTIANLLTRFYDVNEGKITIDNIDIKDMNLQSLRGLMGLVTQDSILFNDTIKSNISLGKPDATDEEIIEALKIANAYEFVKELPEGIYTNIGDSGNKLSGGQKQRLSIARAVLKNPPIMILDEATSALDTESERLVQIALENMMQNRTSIVIAHRLSTIQKADFIVVMQKGKIVEQGNHDELLAKNGTYSKLVTMQSFD</sequence>
<organism evidence="11 12">
    <name type="scientific">Flavobacterium sangjuense</name>
    <dbReference type="NCBI Taxonomy" id="2518177"/>
    <lineage>
        <taxon>Bacteria</taxon>
        <taxon>Pseudomonadati</taxon>
        <taxon>Bacteroidota</taxon>
        <taxon>Flavobacteriia</taxon>
        <taxon>Flavobacteriales</taxon>
        <taxon>Flavobacteriaceae</taxon>
        <taxon>Flavobacterium</taxon>
    </lineage>
</organism>
<keyword evidence="6 8" id="KW-1133">Transmembrane helix</keyword>
<feature type="transmembrane region" description="Helical" evidence="8">
    <location>
        <begin position="20"/>
        <end position="41"/>
    </location>
</feature>
<evidence type="ECO:0000313" key="11">
    <source>
        <dbReference type="EMBL" id="QBZ99162.1"/>
    </source>
</evidence>
<comment type="subcellular location">
    <subcellularLocation>
        <location evidence="1">Cell membrane</location>
        <topology evidence="1">Multi-pass membrane protein</topology>
    </subcellularLocation>
</comment>
<dbReference type="PANTHER" id="PTHR43394:SF1">
    <property type="entry name" value="ATP-BINDING CASSETTE SUB-FAMILY B MEMBER 10, MITOCHONDRIAL"/>
    <property type="match status" value="1"/>
</dbReference>
<evidence type="ECO:0000259" key="10">
    <source>
        <dbReference type="PROSITE" id="PS50929"/>
    </source>
</evidence>
<dbReference type="InterPro" id="IPR027417">
    <property type="entry name" value="P-loop_NTPase"/>
</dbReference>
<evidence type="ECO:0000256" key="8">
    <source>
        <dbReference type="SAM" id="Phobius"/>
    </source>
</evidence>
<dbReference type="InterPro" id="IPR036640">
    <property type="entry name" value="ABC1_TM_sf"/>
</dbReference>
<dbReference type="RefSeq" id="WP_136153021.1">
    <property type="nucleotide sequence ID" value="NZ_CP038810.1"/>
</dbReference>
<evidence type="ECO:0000256" key="1">
    <source>
        <dbReference type="ARBA" id="ARBA00004651"/>
    </source>
</evidence>
<dbReference type="Proteomes" id="UP000296862">
    <property type="component" value="Chromosome"/>
</dbReference>
<dbReference type="SUPFAM" id="SSF90123">
    <property type="entry name" value="ABC transporter transmembrane region"/>
    <property type="match status" value="1"/>
</dbReference>
<keyword evidence="12" id="KW-1185">Reference proteome</keyword>